<sequence length="242" mass="27575">MAQKTLVFRGEMFGISYEFINFDISKTLVFLHGWGSNKALMKQAFEDCFKEYRHLYIDMPGFGNSTLPSFGLTSKDYQAILTLFLEALKVEPFAIFGHSFGGKIATLLNPKNLVLLSSAGILLPKPFCVTSKIKISKILKHFPYFHNITKVFLRSKDVAGMEEVMYQTFKNVVDEDFSATFAHFKNKAWIFWGEDDRVTPLYAGEKIHSLIKDSSFFTLQGDHYFYLTQAKAIETSLMGAFS</sequence>
<dbReference type="GO" id="GO:0016020">
    <property type="term" value="C:membrane"/>
    <property type="evidence" value="ECO:0007669"/>
    <property type="project" value="TreeGrafter"/>
</dbReference>
<dbReference type="InterPro" id="IPR000073">
    <property type="entry name" value="AB_hydrolase_1"/>
</dbReference>
<dbReference type="Proteomes" id="UP000244890">
    <property type="component" value="Chromosome"/>
</dbReference>
<dbReference type="KEGG" id="had:CDV25_05345"/>
<gene>
    <name evidence="3" type="ORF">CDV25_05345</name>
</gene>
<dbReference type="PANTHER" id="PTHR43798">
    <property type="entry name" value="MONOACYLGLYCEROL LIPASE"/>
    <property type="match status" value="1"/>
</dbReference>
<evidence type="ECO:0000256" key="1">
    <source>
        <dbReference type="ARBA" id="ARBA00022801"/>
    </source>
</evidence>
<proteinExistence type="predicted"/>
<dbReference type="SUPFAM" id="SSF53474">
    <property type="entry name" value="alpha/beta-Hydrolases"/>
    <property type="match status" value="1"/>
</dbReference>
<keyword evidence="1 3" id="KW-0378">Hydrolase</keyword>
<dbReference type="InterPro" id="IPR029058">
    <property type="entry name" value="AB_hydrolase_fold"/>
</dbReference>
<dbReference type="EMBL" id="CP021886">
    <property type="protein sequence ID" value="AWI34248.1"/>
    <property type="molecule type" value="Genomic_DNA"/>
</dbReference>
<protein>
    <submittedName>
        <fullName evidence="3">2-hydroxy-6-oxohepta-2,4-dienoate hydrolase</fullName>
    </submittedName>
</protein>
<organism evidence="3 4">
    <name type="scientific">Helicobacter apodemus</name>
    <dbReference type="NCBI Taxonomy" id="135569"/>
    <lineage>
        <taxon>Bacteria</taxon>
        <taxon>Pseudomonadati</taxon>
        <taxon>Campylobacterota</taxon>
        <taxon>Epsilonproteobacteria</taxon>
        <taxon>Campylobacterales</taxon>
        <taxon>Helicobacteraceae</taxon>
        <taxon>Helicobacter</taxon>
    </lineage>
</organism>
<dbReference type="GO" id="GO:0016787">
    <property type="term" value="F:hydrolase activity"/>
    <property type="evidence" value="ECO:0007669"/>
    <property type="project" value="UniProtKB-KW"/>
</dbReference>
<accession>A0A2U8FDZ5</accession>
<dbReference type="AlphaFoldDB" id="A0A2U8FDZ5"/>
<name>A0A2U8FDZ5_9HELI</name>
<evidence type="ECO:0000313" key="4">
    <source>
        <dbReference type="Proteomes" id="UP000244890"/>
    </source>
</evidence>
<dbReference type="Gene3D" id="3.40.50.1820">
    <property type="entry name" value="alpha/beta hydrolase"/>
    <property type="match status" value="1"/>
</dbReference>
<dbReference type="Pfam" id="PF00561">
    <property type="entry name" value="Abhydrolase_1"/>
    <property type="match status" value="1"/>
</dbReference>
<dbReference type="InterPro" id="IPR050266">
    <property type="entry name" value="AB_hydrolase_sf"/>
</dbReference>
<evidence type="ECO:0000259" key="2">
    <source>
        <dbReference type="Pfam" id="PF00561"/>
    </source>
</evidence>
<reference evidence="3 4" key="1">
    <citation type="submission" date="2017-06" db="EMBL/GenBank/DDBJ databases">
        <title>Complete genome of Helicobacter apodemus.</title>
        <authorList>
            <person name="Cho S."/>
        </authorList>
    </citation>
    <scope>NUCLEOTIDE SEQUENCE [LARGE SCALE GENOMIC DNA]</scope>
    <source>
        <strain evidence="4">SNUVETPUB-15-01</strain>
    </source>
</reference>
<feature type="domain" description="AB hydrolase-1" evidence="2">
    <location>
        <begin position="27"/>
        <end position="108"/>
    </location>
</feature>
<dbReference type="PANTHER" id="PTHR43798:SF31">
    <property type="entry name" value="AB HYDROLASE SUPERFAMILY PROTEIN YCLE"/>
    <property type="match status" value="1"/>
</dbReference>
<dbReference type="OrthoDB" id="9808398at2"/>
<evidence type="ECO:0000313" key="3">
    <source>
        <dbReference type="EMBL" id="AWI34248.1"/>
    </source>
</evidence>